<reference evidence="5 6" key="1">
    <citation type="submission" date="2018-04" db="EMBL/GenBank/DDBJ databases">
        <title>Genomic Encyclopedia of Archaeal and Bacterial Type Strains, Phase II (KMG-II): from individual species to whole genera.</title>
        <authorList>
            <person name="Goeker M."/>
        </authorList>
    </citation>
    <scope>NUCLEOTIDE SEQUENCE [LARGE SCALE GENOMIC DNA]</scope>
    <source>
        <strain evidence="5 6">DSM 45169</strain>
    </source>
</reference>
<evidence type="ECO:0000259" key="4">
    <source>
        <dbReference type="PROSITE" id="PS50893"/>
    </source>
</evidence>
<proteinExistence type="predicted"/>
<accession>A0A2T4Z812</accession>
<dbReference type="Gene3D" id="3.40.50.300">
    <property type="entry name" value="P-loop containing nucleotide triphosphate hydrolases"/>
    <property type="match status" value="1"/>
</dbReference>
<evidence type="ECO:0000256" key="3">
    <source>
        <dbReference type="ARBA" id="ARBA00022840"/>
    </source>
</evidence>
<evidence type="ECO:0000256" key="2">
    <source>
        <dbReference type="ARBA" id="ARBA00022741"/>
    </source>
</evidence>
<dbReference type="GO" id="GO:0016887">
    <property type="term" value="F:ATP hydrolysis activity"/>
    <property type="evidence" value="ECO:0007669"/>
    <property type="project" value="InterPro"/>
</dbReference>
<dbReference type="SUPFAM" id="SSF52540">
    <property type="entry name" value="P-loop containing nucleoside triphosphate hydrolases"/>
    <property type="match status" value="1"/>
</dbReference>
<dbReference type="SMART" id="SM00382">
    <property type="entry name" value="AAA"/>
    <property type="match status" value="1"/>
</dbReference>
<dbReference type="AlphaFoldDB" id="A0A2T4Z812"/>
<evidence type="ECO:0000313" key="6">
    <source>
        <dbReference type="Proteomes" id="UP000241639"/>
    </source>
</evidence>
<keyword evidence="2" id="KW-0547">Nucleotide-binding</keyword>
<keyword evidence="1" id="KW-0813">Transport</keyword>
<dbReference type="PANTHER" id="PTHR43776">
    <property type="entry name" value="TRANSPORT ATP-BINDING PROTEIN"/>
    <property type="match status" value="1"/>
</dbReference>
<dbReference type="CDD" id="cd03257">
    <property type="entry name" value="ABC_NikE_OppD_transporters"/>
    <property type="match status" value="1"/>
</dbReference>
<feature type="domain" description="ABC transporter" evidence="4">
    <location>
        <begin position="4"/>
        <end position="250"/>
    </location>
</feature>
<dbReference type="EMBL" id="PZZP01000001">
    <property type="protein sequence ID" value="PTM58014.1"/>
    <property type="molecule type" value="Genomic_DNA"/>
</dbReference>
<sequence>MTLLEAENIYKTVDKDISVLQDVSFSLQERACLGLVGESGCGKSTLARCLLQIDAIDQGRILFKGTPLHYKSERQLKPYRRHIQAVFQNPTAALNPKLKIKDSLLDPYLHYRNQVEFKHFHATNSRKFVAQLLEAVELPADLGNRYPHELSGGQKQRVTIARAISIEPAVIILDEPTASLDVLSQESVLRLLDGLREQLGVSYLFISHDLAAVYSMSTSIMVMRQGMIVDQFDKEDLFAPDRHPYTRELIAMFE</sequence>
<dbReference type="Pfam" id="PF00005">
    <property type="entry name" value="ABC_tran"/>
    <property type="match status" value="1"/>
</dbReference>
<protein>
    <submittedName>
        <fullName evidence="5">Peptide/nickel transport system ATP-binding protein</fullName>
    </submittedName>
</protein>
<dbReference type="RefSeq" id="WP_107724872.1">
    <property type="nucleotide sequence ID" value="NZ_PZZP01000001.1"/>
</dbReference>
<dbReference type="PROSITE" id="PS50893">
    <property type="entry name" value="ABC_TRANSPORTER_2"/>
    <property type="match status" value="1"/>
</dbReference>
<dbReference type="OrthoDB" id="9802264at2"/>
<evidence type="ECO:0000313" key="5">
    <source>
        <dbReference type="EMBL" id="PTM58014.1"/>
    </source>
</evidence>
<dbReference type="Proteomes" id="UP000241639">
    <property type="component" value="Unassembled WGS sequence"/>
</dbReference>
<dbReference type="InterPro" id="IPR027417">
    <property type="entry name" value="P-loop_NTPase"/>
</dbReference>
<dbReference type="InterPro" id="IPR050319">
    <property type="entry name" value="ABC_transp_ATP-bind"/>
</dbReference>
<comment type="caution">
    <text evidence="5">The sequence shown here is derived from an EMBL/GenBank/DDBJ whole genome shotgun (WGS) entry which is preliminary data.</text>
</comment>
<dbReference type="InterPro" id="IPR003593">
    <property type="entry name" value="AAA+_ATPase"/>
</dbReference>
<organism evidence="5 6">
    <name type="scientific">Desmospora activa DSM 45169</name>
    <dbReference type="NCBI Taxonomy" id="1121389"/>
    <lineage>
        <taxon>Bacteria</taxon>
        <taxon>Bacillati</taxon>
        <taxon>Bacillota</taxon>
        <taxon>Bacilli</taxon>
        <taxon>Bacillales</taxon>
        <taxon>Thermoactinomycetaceae</taxon>
        <taxon>Desmospora</taxon>
    </lineage>
</organism>
<evidence type="ECO:0000256" key="1">
    <source>
        <dbReference type="ARBA" id="ARBA00022448"/>
    </source>
</evidence>
<dbReference type="PROSITE" id="PS00211">
    <property type="entry name" value="ABC_TRANSPORTER_1"/>
    <property type="match status" value="1"/>
</dbReference>
<dbReference type="GO" id="GO:0005524">
    <property type="term" value="F:ATP binding"/>
    <property type="evidence" value="ECO:0007669"/>
    <property type="project" value="UniProtKB-KW"/>
</dbReference>
<gene>
    <name evidence="5" type="ORF">C8J48_0586</name>
</gene>
<dbReference type="InterPro" id="IPR017871">
    <property type="entry name" value="ABC_transporter-like_CS"/>
</dbReference>
<dbReference type="GO" id="GO:0055085">
    <property type="term" value="P:transmembrane transport"/>
    <property type="evidence" value="ECO:0007669"/>
    <property type="project" value="UniProtKB-ARBA"/>
</dbReference>
<keyword evidence="6" id="KW-1185">Reference proteome</keyword>
<keyword evidence="3 5" id="KW-0067">ATP-binding</keyword>
<name>A0A2T4Z812_9BACL</name>
<dbReference type="InterPro" id="IPR003439">
    <property type="entry name" value="ABC_transporter-like_ATP-bd"/>
</dbReference>